<evidence type="ECO:0000313" key="6">
    <source>
        <dbReference type="Proteomes" id="UP001642483"/>
    </source>
</evidence>
<comment type="similarity">
    <text evidence="1">Belongs to the tRNA pseudouridine synthase TruA family.</text>
</comment>
<keyword evidence="6" id="KW-1185">Reference proteome</keyword>
<dbReference type="EMBL" id="CAWYQH010000024">
    <property type="protein sequence ID" value="CAK8675555.1"/>
    <property type="molecule type" value="Genomic_DNA"/>
</dbReference>
<name>A0ABP0FAR1_CLALP</name>
<keyword evidence="2" id="KW-0819">tRNA processing</keyword>
<protein>
    <recommendedName>
        <fullName evidence="4">Pseudouridine synthase I TruA alpha/beta domain-containing protein</fullName>
    </recommendedName>
</protein>
<dbReference type="Pfam" id="PF01416">
    <property type="entry name" value="PseudoU_synth_1"/>
    <property type="match status" value="1"/>
</dbReference>
<dbReference type="Proteomes" id="UP001642483">
    <property type="component" value="Unassembled WGS sequence"/>
</dbReference>
<dbReference type="InterPro" id="IPR020097">
    <property type="entry name" value="PsdUridine_synth_TruA_a/b_dom"/>
</dbReference>
<evidence type="ECO:0000259" key="4">
    <source>
        <dbReference type="Pfam" id="PF01416"/>
    </source>
</evidence>
<reference evidence="5 6" key="1">
    <citation type="submission" date="2024-02" db="EMBL/GenBank/DDBJ databases">
        <authorList>
            <person name="Daric V."/>
            <person name="Darras S."/>
        </authorList>
    </citation>
    <scope>NUCLEOTIDE SEQUENCE [LARGE SCALE GENOMIC DNA]</scope>
</reference>
<dbReference type="InterPro" id="IPR001406">
    <property type="entry name" value="PsdUridine_synth_TruA"/>
</dbReference>
<evidence type="ECO:0000256" key="2">
    <source>
        <dbReference type="ARBA" id="ARBA00022694"/>
    </source>
</evidence>
<dbReference type="Gene3D" id="3.30.70.660">
    <property type="entry name" value="Pseudouridine synthase I, catalytic domain, C-terminal subdomain"/>
    <property type="match status" value="1"/>
</dbReference>
<evidence type="ECO:0000256" key="1">
    <source>
        <dbReference type="ARBA" id="ARBA00009375"/>
    </source>
</evidence>
<keyword evidence="3" id="KW-0413">Isomerase</keyword>
<feature type="domain" description="Pseudouridine synthase I TruA alpha/beta" evidence="4">
    <location>
        <begin position="333"/>
        <end position="442"/>
    </location>
</feature>
<gene>
    <name evidence="5" type="ORF">CVLEPA_LOCUS5121</name>
</gene>
<dbReference type="InterPro" id="IPR020094">
    <property type="entry name" value="TruA/RsuA/RluB/E/F_N"/>
</dbReference>
<dbReference type="InterPro" id="IPR020103">
    <property type="entry name" value="PsdUridine_synth_cat_dom_sf"/>
</dbReference>
<dbReference type="Gene3D" id="3.30.70.580">
    <property type="entry name" value="Pseudouridine synthase I, catalytic domain, N-terminal subdomain"/>
    <property type="match status" value="1"/>
</dbReference>
<evidence type="ECO:0000256" key="3">
    <source>
        <dbReference type="ARBA" id="ARBA00023235"/>
    </source>
</evidence>
<sequence>MNIVKVLNLVQFSNWERRAFRNYNLMAGKFWGEKDLENLTKEQLISKVVHYQNLYRQVLKQNEESPTKFNQLLKRAATVSKRKRKNKEKEVNFKDCMYRRIAFKVAYLGWDYDGLQENENSDTIEKMLRKAFRLTKLAAEDDPLRFSRSGRTDKGVSAFQQVITVHLRTRLKSGPGVHPWFNPLLFRKDDRMNKDLNNSPDHDDSSTMNMSAEDISEQSYFKRDEQSHEPAVPLITTDVAKNGTDLECNVITQQKEQSAEIDPTSNKVETQVDMNEFDYVMMMNRVLPSDIRVLGWMPIVDETFSARHNCLGREYHYFFPRGKLNIQKMQEGAALLCGVNDFRNFSKVDLRNNGCYVRKITEFVIKCPEAANPYDLCSAIIKGSGFVYHQVRNMMMILFLIGMETEEISIIAELLDVEKNPAKPFYNLAEAYPLVLYSTTYDNLTWTISKAASDLLHDHLHRYWRNLATRTKLAQELLRSIENDTTIKIEDVDNQDEKSKFKANYHRVHSKFLNDGVKLNSKYKRVLDRPRGRTFEEMLTSMEEKRRRLNASNE</sequence>
<proteinExistence type="inferred from homology"/>
<evidence type="ECO:0000313" key="5">
    <source>
        <dbReference type="EMBL" id="CAK8675555.1"/>
    </source>
</evidence>
<dbReference type="PANTHER" id="PTHR11142">
    <property type="entry name" value="PSEUDOURIDYLATE SYNTHASE"/>
    <property type="match status" value="1"/>
</dbReference>
<dbReference type="InterPro" id="IPR020095">
    <property type="entry name" value="PsdUridine_synth_TruA_C"/>
</dbReference>
<accession>A0ABP0FAR1</accession>
<dbReference type="SUPFAM" id="SSF55120">
    <property type="entry name" value="Pseudouridine synthase"/>
    <property type="match status" value="1"/>
</dbReference>
<organism evidence="5 6">
    <name type="scientific">Clavelina lepadiformis</name>
    <name type="common">Light-bulb sea squirt</name>
    <name type="synonym">Ascidia lepadiformis</name>
    <dbReference type="NCBI Taxonomy" id="159417"/>
    <lineage>
        <taxon>Eukaryota</taxon>
        <taxon>Metazoa</taxon>
        <taxon>Chordata</taxon>
        <taxon>Tunicata</taxon>
        <taxon>Ascidiacea</taxon>
        <taxon>Aplousobranchia</taxon>
        <taxon>Clavelinidae</taxon>
        <taxon>Clavelina</taxon>
    </lineage>
</organism>
<comment type="caution">
    <text evidence="5">The sequence shown here is derived from an EMBL/GenBank/DDBJ whole genome shotgun (WGS) entry which is preliminary data.</text>
</comment>
<dbReference type="PANTHER" id="PTHR11142:SF5">
    <property type="entry name" value="TRNA PSEUDOURIDINE(38_39) SYNTHASE"/>
    <property type="match status" value="1"/>
</dbReference>